<accession>A0A0F9BNZ7</accession>
<reference evidence="1" key="1">
    <citation type="journal article" date="2015" name="Nature">
        <title>Complex archaea that bridge the gap between prokaryotes and eukaryotes.</title>
        <authorList>
            <person name="Spang A."/>
            <person name="Saw J.H."/>
            <person name="Jorgensen S.L."/>
            <person name="Zaremba-Niedzwiedzka K."/>
            <person name="Martijn J."/>
            <person name="Lind A.E."/>
            <person name="van Eijk R."/>
            <person name="Schleper C."/>
            <person name="Guy L."/>
            <person name="Ettema T.J."/>
        </authorList>
    </citation>
    <scope>NUCLEOTIDE SEQUENCE</scope>
</reference>
<proteinExistence type="predicted"/>
<evidence type="ECO:0000313" key="1">
    <source>
        <dbReference type="EMBL" id="KKK86091.1"/>
    </source>
</evidence>
<name>A0A0F9BNZ7_9ZZZZ</name>
<dbReference type="EMBL" id="LAZR01051010">
    <property type="protein sequence ID" value="KKK86091.1"/>
    <property type="molecule type" value="Genomic_DNA"/>
</dbReference>
<comment type="caution">
    <text evidence="1">The sequence shown here is derived from an EMBL/GenBank/DDBJ whole genome shotgun (WGS) entry which is preliminary data.</text>
</comment>
<protein>
    <submittedName>
        <fullName evidence="1">Uncharacterized protein</fullName>
    </submittedName>
</protein>
<sequence>MVKPTDIERMNREYIKSERWKCVDSPTNAHHWMEVDDSGIFRCKHCGDARRYQRTFDGVLKSTYGKKVPFTSLRGLDPLDKFQQPVPLKKRRGKKWKT</sequence>
<dbReference type="AlphaFoldDB" id="A0A0F9BNZ7"/>
<gene>
    <name evidence="1" type="ORF">LCGC14_2766720</name>
</gene>
<organism evidence="1">
    <name type="scientific">marine sediment metagenome</name>
    <dbReference type="NCBI Taxonomy" id="412755"/>
    <lineage>
        <taxon>unclassified sequences</taxon>
        <taxon>metagenomes</taxon>
        <taxon>ecological metagenomes</taxon>
    </lineage>
</organism>